<dbReference type="PROSITE" id="PS00409">
    <property type="entry name" value="PROKAR_NTER_METHYL"/>
    <property type="match status" value="1"/>
</dbReference>
<evidence type="ECO:0000256" key="2">
    <source>
        <dbReference type="ARBA" id="ARBA00021549"/>
    </source>
</evidence>
<dbReference type="NCBIfam" id="TIGR02532">
    <property type="entry name" value="IV_pilin_GFxxxE"/>
    <property type="match status" value="1"/>
</dbReference>
<dbReference type="GO" id="GO:0005886">
    <property type="term" value="C:plasma membrane"/>
    <property type="evidence" value="ECO:0007669"/>
    <property type="project" value="UniProtKB-SubCell"/>
</dbReference>
<evidence type="ECO:0000256" key="4">
    <source>
        <dbReference type="ARBA" id="ARBA00022481"/>
    </source>
</evidence>
<dbReference type="InterPro" id="IPR002416">
    <property type="entry name" value="T2SS_protein-GspH"/>
</dbReference>
<evidence type="ECO:0000256" key="1">
    <source>
        <dbReference type="ARBA" id="ARBA00004377"/>
    </source>
</evidence>
<evidence type="ECO:0000256" key="11">
    <source>
        <dbReference type="SAM" id="Phobius"/>
    </source>
</evidence>
<dbReference type="EMBL" id="FTMN01000014">
    <property type="protein sequence ID" value="SIR02286.1"/>
    <property type="molecule type" value="Genomic_DNA"/>
</dbReference>
<organism evidence="13 14">
    <name type="scientific">Marinobacterium stanieri</name>
    <dbReference type="NCBI Taxonomy" id="49186"/>
    <lineage>
        <taxon>Bacteria</taxon>
        <taxon>Pseudomonadati</taxon>
        <taxon>Pseudomonadota</taxon>
        <taxon>Gammaproteobacteria</taxon>
        <taxon>Oceanospirillales</taxon>
        <taxon>Oceanospirillaceae</taxon>
        <taxon>Marinobacterium</taxon>
    </lineage>
</organism>
<dbReference type="PRINTS" id="PR00885">
    <property type="entry name" value="BCTERIALGSPH"/>
</dbReference>
<evidence type="ECO:0000256" key="6">
    <source>
        <dbReference type="ARBA" id="ARBA00022692"/>
    </source>
</evidence>
<keyword evidence="6 11" id="KW-0812">Transmembrane</keyword>
<reference evidence="13 14" key="1">
    <citation type="submission" date="2017-01" db="EMBL/GenBank/DDBJ databases">
        <authorList>
            <person name="Mah S.A."/>
            <person name="Swanson W.J."/>
            <person name="Moy G.W."/>
            <person name="Vacquier V.D."/>
        </authorList>
    </citation>
    <scope>NUCLEOTIDE SEQUENCE [LARGE SCALE GENOMIC DNA]</scope>
    <source>
        <strain evidence="13 14">DSM 7027</strain>
    </source>
</reference>
<keyword evidence="5" id="KW-0997">Cell inner membrane</keyword>
<dbReference type="InterPro" id="IPR049875">
    <property type="entry name" value="TypeII_GspH"/>
</dbReference>
<dbReference type="RefSeq" id="WP_083703192.1">
    <property type="nucleotide sequence ID" value="NZ_FTMN01000014.1"/>
</dbReference>
<dbReference type="Pfam" id="PF07963">
    <property type="entry name" value="N_methyl"/>
    <property type="match status" value="1"/>
</dbReference>
<feature type="domain" description="General secretion pathway GspH" evidence="12">
    <location>
        <begin position="52"/>
        <end position="145"/>
    </location>
</feature>
<evidence type="ECO:0000256" key="9">
    <source>
        <dbReference type="ARBA" id="ARBA00025772"/>
    </source>
</evidence>
<evidence type="ECO:0000313" key="13">
    <source>
        <dbReference type="EMBL" id="SIR02286.1"/>
    </source>
</evidence>
<comment type="similarity">
    <text evidence="9">Belongs to the GSP H family.</text>
</comment>
<comment type="subcellular location">
    <subcellularLocation>
        <location evidence="1">Cell inner membrane</location>
        <topology evidence="1">Single-pass membrane protein</topology>
    </subcellularLocation>
</comment>
<dbReference type="InterPro" id="IPR045584">
    <property type="entry name" value="Pilin-like"/>
</dbReference>
<keyword evidence="3" id="KW-1003">Cell membrane</keyword>
<evidence type="ECO:0000259" key="12">
    <source>
        <dbReference type="Pfam" id="PF12019"/>
    </source>
</evidence>
<dbReference type="AlphaFoldDB" id="A0A1N6XIS7"/>
<dbReference type="GO" id="GO:0015627">
    <property type="term" value="C:type II protein secretion system complex"/>
    <property type="evidence" value="ECO:0007669"/>
    <property type="project" value="InterPro"/>
</dbReference>
<evidence type="ECO:0000256" key="3">
    <source>
        <dbReference type="ARBA" id="ARBA00022475"/>
    </source>
</evidence>
<keyword evidence="4" id="KW-0488">Methylation</keyword>
<dbReference type="Pfam" id="PF12019">
    <property type="entry name" value="GspH"/>
    <property type="match status" value="1"/>
</dbReference>
<evidence type="ECO:0000256" key="7">
    <source>
        <dbReference type="ARBA" id="ARBA00022989"/>
    </source>
</evidence>
<evidence type="ECO:0000256" key="10">
    <source>
        <dbReference type="ARBA" id="ARBA00030775"/>
    </source>
</evidence>
<dbReference type="Gene3D" id="3.55.40.10">
    <property type="entry name" value="minor pseudopilin epsh domain"/>
    <property type="match status" value="1"/>
</dbReference>
<dbReference type="STRING" id="49186.SAMN05421647_11453"/>
<accession>A0A1N6XIS7</accession>
<keyword evidence="7 11" id="KW-1133">Transmembrane helix</keyword>
<evidence type="ECO:0000256" key="8">
    <source>
        <dbReference type="ARBA" id="ARBA00023136"/>
    </source>
</evidence>
<feature type="transmembrane region" description="Helical" evidence="11">
    <location>
        <begin position="20"/>
        <end position="40"/>
    </location>
</feature>
<dbReference type="InterPro" id="IPR022346">
    <property type="entry name" value="T2SS_GspH"/>
</dbReference>
<dbReference type="SUPFAM" id="SSF54523">
    <property type="entry name" value="Pili subunits"/>
    <property type="match status" value="1"/>
</dbReference>
<name>A0A1N6XIS7_9GAMM</name>
<dbReference type="NCBIfam" id="TIGR01708">
    <property type="entry name" value="typeII_sec_gspH"/>
    <property type="match status" value="1"/>
</dbReference>
<keyword evidence="14" id="KW-1185">Reference proteome</keyword>
<keyword evidence="8 11" id="KW-0472">Membrane</keyword>
<dbReference type="Proteomes" id="UP000186895">
    <property type="component" value="Unassembled WGS sequence"/>
</dbReference>
<sequence>MERALPPILVTGDQQGFTLLELMLVVLIIGLVAVSVSLALPDTAAKRLQQDARRLEAQIALATEEAIYRNSDYGLLFGERNYRFLHRRQNSWSEVEPDSRLQGGALDSETELELIVGGVHVNRANEPQILILSDGQLTPFELMLWHVGLDHGYRISASFGGDVRRFEVPAE</sequence>
<dbReference type="GO" id="GO:0015628">
    <property type="term" value="P:protein secretion by the type II secretion system"/>
    <property type="evidence" value="ECO:0007669"/>
    <property type="project" value="InterPro"/>
</dbReference>
<dbReference type="InterPro" id="IPR012902">
    <property type="entry name" value="N_methyl_site"/>
</dbReference>
<proteinExistence type="inferred from homology"/>
<evidence type="ECO:0000256" key="5">
    <source>
        <dbReference type="ARBA" id="ARBA00022519"/>
    </source>
</evidence>
<gene>
    <name evidence="13" type="ORF">SAMN05421647_11453</name>
</gene>
<evidence type="ECO:0000313" key="14">
    <source>
        <dbReference type="Proteomes" id="UP000186895"/>
    </source>
</evidence>
<protein>
    <recommendedName>
        <fullName evidence="2">Type II secretion system protein H</fullName>
    </recommendedName>
    <alternativeName>
        <fullName evidence="10">General secretion pathway protein H</fullName>
    </alternativeName>
</protein>